<dbReference type="PRINTS" id="PR00081">
    <property type="entry name" value="GDHRDH"/>
</dbReference>
<keyword evidence="5" id="KW-1185">Reference proteome</keyword>
<comment type="similarity">
    <text evidence="1 3">Belongs to the short-chain dehydrogenases/reductases (SDR) family.</text>
</comment>
<evidence type="ECO:0000313" key="5">
    <source>
        <dbReference type="Proteomes" id="UP000637002"/>
    </source>
</evidence>
<protein>
    <submittedName>
        <fullName evidence="4">Short-chain dehydrogenase</fullName>
    </submittedName>
</protein>
<evidence type="ECO:0000256" key="2">
    <source>
        <dbReference type="ARBA" id="ARBA00023002"/>
    </source>
</evidence>
<evidence type="ECO:0000313" key="4">
    <source>
        <dbReference type="EMBL" id="GGC57261.1"/>
    </source>
</evidence>
<reference evidence="4" key="1">
    <citation type="journal article" date="2014" name="Int. J. Syst. Evol. Microbiol.">
        <title>Complete genome sequence of Corynebacterium casei LMG S-19264T (=DSM 44701T), isolated from a smear-ripened cheese.</title>
        <authorList>
            <consortium name="US DOE Joint Genome Institute (JGI-PGF)"/>
            <person name="Walter F."/>
            <person name="Albersmeier A."/>
            <person name="Kalinowski J."/>
            <person name="Ruckert C."/>
        </authorList>
    </citation>
    <scope>NUCLEOTIDE SEQUENCE</scope>
    <source>
        <strain evidence="4">CGMCC 1.12919</strain>
    </source>
</reference>
<dbReference type="Proteomes" id="UP000637002">
    <property type="component" value="Unassembled WGS sequence"/>
</dbReference>
<reference evidence="4" key="2">
    <citation type="submission" date="2020-09" db="EMBL/GenBank/DDBJ databases">
        <authorList>
            <person name="Sun Q."/>
            <person name="Zhou Y."/>
        </authorList>
    </citation>
    <scope>NUCLEOTIDE SEQUENCE</scope>
    <source>
        <strain evidence="4">CGMCC 1.12919</strain>
    </source>
</reference>
<dbReference type="CDD" id="cd05233">
    <property type="entry name" value="SDR_c"/>
    <property type="match status" value="1"/>
</dbReference>
<dbReference type="AlphaFoldDB" id="A0A916XAW2"/>
<dbReference type="Pfam" id="PF00106">
    <property type="entry name" value="adh_short"/>
    <property type="match status" value="1"/>
</dbReference>
<dbReference type="Gene3D" id="3.40.50.720">
    <property type="entry name" value="NAD(P)-binding Rossmann-like Domain"/>
    <property type="match status" value="1"/>
</dbReference>
<proteinExistence type="inferred from homology"/>
<dbReference type="SUPFAM" id="SSF51735">
    <property type="entry name" value="NAD(P)-binding Rossmann-fold domains"/>
    <property type="match status" value="1"/>
</dbReference>
<dbReference type="PANTHER" id="PTHR43008:SF7">
    <property type="entry name" value="SHORT CHAIN DEHYDROGENASE_REDUCTASE (AFU_ORTHOLOGUE AFUA_2G00830)"/>
    <property type="match status" value="1"/>
</dbReference>
<organism evidence="4 5">
    <name type="scientific">Chelatococcus reniformis</name>
    <dbReference type="NCBI Taxonomy" id="1494448"/>
    <lineage>
        <taxon>Bacteria</taxon>
        <taxon>Pseudomonadati</taxon>
        <taxon>Pseudomonadota</taxon>
        <taxon>Alphaproteobacteria</taxon>
        <taxon>Hyphomicrobiales</taxon>
        <taxon>Chelatococcaceae</taxon>
        <taxon>Chelatococcus</taxon>
    </lineage>
</organism>
<dbReference type="PANTHER" id="PTHR43008">
    <property type="entry name" value="BENZIL REDUCTASE"/>
    <property type="match status" value="1"/>
</dbReference>
<dbReference type="InterPro" id="IPR002347">
    <property type="entry name" value="SDR_fam"/>
</dbReference>
<dbReference type="RefSeq" id="WP_188608524.1">
    <property type="nucleotide sequence ID" value="NZ_BMGG01000002.1"/>
</dbReference>
<accession>A0A916XAW2</accession>
<comment type="caution">
    <text evidence="4">The sequence shown here is derived from an EMBL/GenBank/DDBJ whole genome shotgun (WGS) entry which is preliminary data.</text>
</comment>
<evidence type="ECO:0000256" key="1">
    <source>
        <dbReference type="ARBA" id="ARBA00006484"/>
    </source>
</evidence>
<dbReference type="InterPro" id="IPR020904">
    <property type="entry name" value="Sc_DH/Rdtase_CS"/>
</dbReference>
<dbReference type="PRINTS" id="PR00080">
    <property type="entry name" value="SDRFAMILY"/>
</dbReference>
<dbReference type="PROSITE" id="PS00061">
    <property type="entry name" value="ADH_SHORT"/>
    <property type="match status" value="1"/>
</dbReference>
<sequence>MTDTPSPSTADHPAIVAERTAVITGGASGIGLAAARTFAGKGLGVVLADVDGAALERAAAEVRAAARGGAGIRALQCDVSVAADLDRLRDLAFADADVAVLMNNAAVGGFSGEPWTGLDRWRRLVDVNLWGVVNGVQAFVPAMLATGAPGLVINTGSKQGLTNPPGAYAYNMAKAGVRTFTEALSYEFSRTPDCRLSAHLLIPGYTYTGMTSSSGKPVAEKPPSAWTAQQVVDFMLTSLGRGDFYVLCPDNDVPRELDERRLQWTADDIIENRPALSRWRPQFKEAFETFIGQPRR</sequence>
<evidence type="ECO:0000256" key="3">
    <source>
        <dbReference type="RuleBase" id="RU000363"/>
    </source>
</evidence>
<dbReference type="InterPro" id="IPR036291">
    <property type="entry name" value="NAD(P)-bd_dom_sf"/>
</dbReference>
<keyword evidence="2" id="KW-0560">Oxidoreductase</keyword>
<gene>
    <name evidence="4" type="ORF">GCM10010994_15260</name>
</gene>
<dbReference type="EMBL" id="BMGG01000002">
    <property type="protein sequence ID" value="GGC57261.1"/>
    <property type="molecule type" value="Genomic_DNA"/>
</dbReference>
<name>A0A916XAW2_9HYPH</name>
<dbReference type="GO" id="GO:0050664">
    <property type="term" value="F:oxidoreductase activity, acting on NAD(P)H, oxygen as acceptor"/>
    <property type="evidence" value="ECO:0007669"/>
    <property type="project" value="TreeGrafter"/>
</dbReference>